<organism evidence="1 2">
    <name type="scientific">Cylindrotheca closterium</name>
    <dbReference type="NCBI Taxonomy" id="2856"/>
    <lineage>
        <taxon>Eukaryota</taxon>
        <taxon>Sar</taxon>
        <taxon>Stramenopiles</taxon>
        <taxon>Ochrophyta</taxon>
        <taxon>Bacillariophyta</taxon>
        <taxon>Bacillariophyceae</taxon>
        <taxon>Bacillariophycidae</taxon>
        <taxon>Bacillariales</taxon>
        <taxon>Bacillariaceae</taxon>
        <taxon>Cylindrotheca</taxon>
    </lineage>
</organism>
<dbReference type="InterPro" id="IPR046341">
    <property type="entry name" value="SET_dom_sf"/>
</dbReference>
<evidence type="ECO:0008006" key="3">
    <source>
        <dbReference type="Google" id="ProtNLM"/>
    </source>
</evidence>
<dbReference type="Gene3D" id="3.90.1410.10">
    <property type="entry name" value="set domain protein methyltransferase, domain 1"/>
    <property type="match status" value="1"/>
</dbReference>
<name>A0AAD2FR84_9STRA</name>
<gene>
    <name evidence="1" type="ORF">CYCCA115_LOCUS12605</name>
</gene>
<dbReference type="PANTHER" id="PTHR13271">
    <property type="entry name" value="UNCHARACTERIZED PUTATIVE METHYLTRANSFERASE"/>
    <property type="match status" value="1"/>
</dbReference>
<accession>A0AAD2FR84</accession>
<dbReference type="SUPFAM" id="SSF82199">
    <property type="entry name" value="SET domain"/>
    <property type="match status" value="1"/>
</dbReference>
<dbReference type="InterPro" id="IPR050600">
    <property type="entry name" value="SETD3_SETD6_MTase"/>
</dbReference>
<evidence type="ECO:0000313" key="2">
    <source>
        <dbReference type="Proteomes" id="UP001295423"/>
    </source>
</evidence>
<dbReference type="Proteomes" id="UP001295423">
    <property type="component" value="Unassembled WGS sequence"/>
</dbReference>
<dbReference type="EMBL" id="CAKOGP040001770">
    <property type="protein sequence ID" value="CAJ1950490.1"/>
    <property type="molecule type" value="Genomic_DNA"/>
</dbReference>
<sequence length="384" mass="43225">MRTDFAPFLAWSQAKGIITPLELVSSGSYRKMVLPSDESKLLSQSKSEGLVQLIQAPLDACMVGEDFETLVDKLIFEKKQGSDSDYAPWLDQFPTVEDFSGMPRFWTQERRDWVKQFDGGQLETRMDRDKLRFDKVDDQWALACVDSRSNFLPDNTYSMTPVLDMLNHDARVKTSARVDGADRLLLEATSDTIYLTGQDGKEEDSGNDWKSQLFGGFFAGGNNEGSTPSFRAGEEVFVSYGNFDNLETLCNYGFVAEDNVANIESFRVRVMGKAPAYLVIEKDGSIDNLFNMISLTDLRVNLLVESEIELLKEYNGDGIISERNELETWAVISGELDEAAYEAKTGIQEAEAKNDTMVASYLRGRYNTLQKGLDKLKVDYPDLF</sequence>
<dbReference type="PANTHER" id="PTHR13271:SF137">
    <property type="entry name" value="SET DOMAIN-CONTAINING PROTEIN"/>
    <property type="match status" value="1"/>
</dbReference>
<evidence type="ECO:0000313" key="1">
    <source>
        <dbReference type="EMBL" id="CAJ1950490.1"/>
    </source>
</evidence>
<dbReference type="GO" id="GO:0016279">
    <property type="term" value="F:protein-lysine N-methyltransferase activity"/>
    <property type="evidence" value="ECO:0007669"/>
    <property type="project" value="TreeGrafter"/>
</dbReference>
<comment type="caution">
    <text evidence="1">The sequence shown here is derived from an EMBL/GenBank/DDBJ whole genome shotgun (WGS) entry which is preliminary data.</text>
</comment>
<dbReference type="CDD" id="cd10527">
    <property type="entry name" value="SET_LSMT"/>
    <property type="match status" value="1"/>
</dbReference>
<dbReference type="AlphaFoldDB" id="A0AAD2FR84"/>
<keyword evidence="2" id="KW-1185">Reference proteome</keyword>
<reference evidence="1" key="1">
    <citation type="submission" date="2023-08" db="EMBL/GenBank/DDBJ databases">
        <authorList>
            <person name="Audoor S."/>
            <person name="Bilcke G."/>
        </authorList>
    </citation>
    <scope>NUCLEOTIDE SEQUENCE</scope>
</reference>
<protein>
    <recommendedName>
        <fullName evidence="3">SET domain-containing protein</fullName>
    </recommendedName>
</protein>
<proteinExistence type="predicted"/>